<protein>
    <submittedName>
        <fullName evidence="4">HlyD family efflux transporter periplasmic adaptor subunit</fullName>
    </submittedName>
</protein>
<dbReference type="Gene3D" id="2.40.50.100">
    <property type="match status" value="2"/>
</dbReference>
<feature type="coiled-coil region" evidence="1">
    <location>
        <begin position="166"/>
        <end position="200"/>
    </location>
</feature>
<dbReference type="EMBL" id="CP150637">
    <property type="protein sequence ID" value="WZW88666.1"/>
    <property type="molecule type" value="Genomic_DNA"/>
</dbReference>
<feature type="transmembrane region" description="Helical" evidence="2">
    <location>
        <begin position="9"/>
        <end position="27"/>
    </location>
</feature>
<dbReference type="Pfam" id="PF25876">
    <property type="entry name" value="HH_MFP_RND"/>
    <property type="match status" value="1"/>
</dbReference>
<dbReference type="RefSeq" id="WP_026878088.1">
    <property type="nucleotide sequence ID" value="NZ_AZOD01000001.1"/>
</dbReference>
<keyword evidence="2" id="KW-0812">Transmembrane</keyword>
<dbReference type="SUPFAM" id="SSF111369">
    <property type="entry name" value="HlyD-like secretion proteins"/>
    <property type="match status" value="2"/>
</dbReference>
<keyword evidence="5" id="KW-1185">Reference proteome</keyword>
<dbReference type="InterPro" id="IPR058624">
    <property type="entry name" value="MdtA-like_HH"/>
</dbReference>
<evidence type="ECO:0000259" key="3">
    <source>
        <dbReference type="Pfam" id="PF25876"/>
    </source>
</evidence>
<evidence type="ECO:0000313" key="4">
    <source>
        <dbReference type="EMBL" id="WZW88666.1"/>
    </source>
</evidence>
<name>A0ABZ3C1J6_9GAMM</name>
<proteinExistence type="predicted"/>
<keyword evidence="2" id="KW-0472">Membrane</keyword>
<accession>A0ABZ3C1J6</accession>
<reference evidence="4 5" key="1">
    <citation type="submission" date="2024-03" db="EMBL/GenBank/DDBJ databases">
        <title>Complete Genome Sequence and Annotation of Ignatzschineria larvae DSM 13226.</title>
        <authorList>
            <person name="Cantrell E."/>
            <person name="Burcham Z.M."/>
        </authorList>
    </citation>
    <scope>NUCLEOTIDE SEQUENCE [LARGE SCALE GENOMIC DNA]</scope>
    <source>
        <strain evidence="4 5">DSM 13226</strain>
    </source>
</reference>
<dbReference type="Gene3D" id="1.10.287.470">
    <property type="entry name" value="Helix hairpin bin"/>
    <property type="match status" value="2"/>
</dbReference>
<keyword evidence="2" id="KW-1133">Transmembrane helix</keyword>
<dbReference type="Gene3D" id="2.40.30.170">
    <property type="match status" value="1"/>
</dbReference>
<dbReference type="PRINTS" id="PR01490">
    <property type="entry name" value="RTXTOXIND"/>
</dbReference>
<dbReference type="PANTHER" id="PTHR30438">
    <property type="entry name" value="36 KDA ANTIGEN-RELATED"/>
    <property type="match status" value="1"/>
</dbReference>
<evidence type="ECO:0000256" key="2">
    <source>
        <dbReference type="SAM" id="Phobius"/>
    </source>
</evidence>
<feature type="domain" description="Multidrug resistance protein MdtA-like alpha-helical hairpin" evidence="3">
    <location>
        <begin position="119"/>
        <end position="186"/>
    </location>
</feature>
<sequence length="371" mass="40613">MQKSKRNKYIIIGIIIVALIIIANFLLNRDPVEGFIKANGRIEVTPLDIATKLPGRVDQILVDEGDYVEEGQLLAIMQLDSLEAQLAEAEAYYEQAQHQANSAKAVVTARESDKVAAESAVSAAESKLYAAERKLKRIQTLVKKGASTEQEFDDQEALTRVSRSDVATAESQVAAAQAAIDAAKAQYVAAQSQVSAAQATINRVKADIKDSALTAPVTGRIQYRISEPSEVLGAGGKVLNLLDLSKVYMTFFVPTEYTGMLVEGEKDGTEVRIVLDVAPDMPIPARVTFVSPEAQFTPKTVETQNERQKLMYRVKAKIPHELLDRYQKYIKTGVTGEAYIQTNPDKKWPAFLEGPLIEEAAELTAPTTSNK</sequence>
<dbReference type="PANTHER" id="PTHR30438:SF2">
    <property type="entry name" value="MEMBRANE PROTEIN"/>
    <property type="match status" value="1"/>
</dbReference>
<organism evidence="4 5">
    <name type="scientific">Ignatzschineria larvae DSM 13226</name>
    <dbReference type="NCBI Taxonomy" id="1111732"/>
    <lineage>
        <taxon>Bacteria</taxon>
        <taxon>Pseudomonadati</taxon>
        <taxon>Pseudomonadota</taxon>
        <taxon>Gammaproteobacteria</taxon>
        <taxon>Cardiobacteriales</taxon>
        <taxon>Ignatzschineriaceae</taxon>
        <taxon>Ignatzschineria</taxon>
    </lineage>
</organism>
<gene>
    <name evidence="4" type="ORF">WMO13_04565</name>
</gene>
<evidence type="ECO:0000256" key="1">
    <source>
        <dbReference type="SAM" id="Coils"/>
    </source>
</evidence>
<dbReference type="Proteomes" id="UP001449178">
    <property type="component" value="Chromosome"/>
</dbReference>
<evidence type="ECO:0000313" key="5">
    <source>
        <dbReference type="Proteomes" id="UP001449178"/>
    </source>
</evidence>
<keyword evidence="1" id="KW-0175">Coiled coil</keyword>
<feature type="coiled-coil region" evidence="1">
    <location>
        <begin position="79"/>
        <end position="106"/>
    </location>
</feature>